<feature type="compositionally biased region" description="Basic residues" evidence="1">
    <location>
        <begin position="54"/>
        <end position="68"/>
    </location>
</feature>
<accession>A0A0D3HNS1</accession>
<protein>
    <submittedName>
        <fullName evidence="2">Uncharacterized protein</fullName>
    </submittedName>
</protein>
<evidence type="ECO:0000313" key="3">
    <source>
        <dbReference type="Proteomes" id="UP000026960"/>
    </source>
</evidence>
<dbReference type="EnsemblPlants" id="OBART11G19140.1">
    <property type="protein sequence ID" value="OBART11G19140.1"/>
    <property type="gene ID" value="OBART11G19140"/>
</dbReference>
<dbReference type="Proteomes" id="UP000026960">
    <property type="component" value="Chromosome 11"/>
</dbReference>
<reference evidence="2" key="2">
    <citation type="submission" date="2015-03" db="UniProtKB">
        <authorList>
            <consortium name="EnsemblPlants"/>
        </authorList>
    </citation>
    <scope>IDENTIFICATION</scope>
</reference>
<feature type="region of interest" description="Disordered" evidence="1">
    <location>
        <begin position="53"/>
        <end position="79"/>
    </location>
</feature>
<sequence length="79" mass="9219">MSTPTEHASECASGSSQRYSFSSLHFTSLEKERRCRSGHEFCERYHLSPVLSCPRKKKKKKEKKKGRRKTDDHEVVHVI</sequence>
<evidence type="ECO:0000256" key="1">
    <source>
        <dbReference type="SAM" id="MobiDB-lite"/>
    </source>
</evidence>
<name>A0A0D3HNS1_9ORYZ</name>
<evidence type="ECO:0000313" key="2">
    <source>
        <dbReference type="EnsemblPlants" id="OBART11G19140.1"/>
    </source>
</evidence>
<keyword evidence="3" id="KW-1185">Reference proteome</keyword>
<dbReference type="AlphaFoldDB" id="A0A0D3HNS1"/>
<feature type="compositionally biased region" description="Basic and acidic residues" evidence="1">
    <location>
        <begin position="69"/>
        <end position="79"/>
    </location>
</feature>
<dbReference type="HOGENOM" id="CLU_2609792_0_0_1"/>
<organism evidence="2">
    <name type="scientific">Oryza barthii</name>
    <dbReference type="NCBI Taxonomy" id="65489"/>
    <lineage>
        <taxon>Eukaryota</taxon>
        <taxon>Viridiplantae</taxon>
        <taxon>Streptophyta</taxon>
        <taxon>Embryophyta</taxon>
        <taxon>Tracheophyta</taxon>
        <taxon>Spermatophyta</taxon>
        <taxon>Magnoliopsida</taxon>
        <taxon>Liliopsida</taxon>
        <taxon>Poales</taxon>
        <taxon>Poaceae</taxon>
        <taxon>BOP clade</taxon>
        <taxon>Oryzoideae</taxon>
        <taxon>Oryzeae</taxon>
        <taxon>Oryzinae</taxon>
        <taxon>Oryza</taxon>
    </lineage>
</organism>
<reference evidence="2" key="1">
    <citation type="journal article" date="2009" name="Rice">
        <title>De Novo Next Generation Sequencing of Plant Genomes.</title>
        <authorList>
            <person name="Rounsley S."/>
            <person name="Marri P.R."/>
            <person name="Yu Y."/>
            <person name="He R."/>
            <person name="Sisneros N."/>
            <person name="Goicoechea J.L."/>
            <person name="Lee S.J."/>
            <person name="Angelova A."/>
            <person name="Kudrna D."/>
            <person name="Luo M."/>
            <person name="Affourtit J."/>
            <person name="Desany B."/>
            <person name="Knight J."/>
            <person name="Niazi F."/>
            <person name="Egholm M."/>
            <person name="Wing R.A."/>
        </authorList>
    </citation>
    <scope>NUCLEOTIDE SEQUENCE [LARGE SCALE GENOMIC DNA]</scope>
    <source>
        <strain evidence="2">cv. IRGC 105608</strain>
    </source>
</reference>
<dbReference type="Gramene" id="OBART11G19140.1">
    <property type="protein sequence ID" value="OBART11G19140.1"/>
    <property type="gene ID" value="OBART11G19140"/>
</dbReference>
<proteinExistence type="predicted"/>